<evidence type="ECO:0000313" key="4">
    <source>
        <dbReference type="EMBL" id="AFZ35264.1"/>
    </source>
</evidence>
<feature type="modified residue" description="4-aspartylphosphate" evidence="2">
    <location>
        <position position="73"/>
    </location>
</feature>
<dbReference type="RefSeq" id="WP_015192935.1">
    <property type="nucleotide sequence ID" value="NC_019748.1"/>
</dbReference>
<dbReference type="EMBL" id="CP003653">
    <property type="protein sequence ID" value="AFZ35264.1"/>
    <property type="molecule type" value="Genomic_DNA"/>
</dbReference>
<dbReference type="KEGG" id="scs:Sta7437_1702"/>
<dbReference type="Gene3D" id="3.40.50.2300">
    <property type="match status" value="1"/>
</dbReference>
<dbReference type="SUPFAM" id="SSF52172">
    <property type="entry name" value="CheY-like"/>
    <property type="match status" value="1"/>
</dbReference>
<reference evidence="5" key="1">
    <citation type="journal article" date="2013" name="Proc. Natl. Acad. Sci. U.S.A.">
        <title>Improving the coverage of the cyanobacterial phylum using diversity-driven genome sequencing.</title>
        <authorList>
            <person name="Shih P.M."/>
            <person name="Wu D."/>
            <person name="Latifi A."/>
            <person name="Axen S.D."/>
            <person name="Fewer D.P."/>
            <person name="Talla E."/>
            <person name="Calteau A."/>
            <person name="Cai F."/>
            <person name="Tandeau de Marsac N."/>
            <person name="Rippka R."/>
            <person name="Herdman M."/>
            <person name="Sivonen K."/>
            <person name="Coursin T."/>
            <person name="Laurent T."/>
            <person name="Goodwin L."/>
            <person name="Nolan M."/>
            <person name="Davenport K.W."/>
            <person name="Han C.S."/>
            <person name="Rubin E.M."/>
            <person name="Eisen J.A."/>
            <person name="Woyke T."/>
            <person name="Gugger M."/>
            <person name="Kerfeld C.A."/>
        </authorList>
    </citation>
    <scope>NUCLEOTIDE SEQUENCE [LARGE SCALE GENOMIC DNA]</scope>
    <source>
        <strain evidence="5">ATCC 29371 / PCC 7437</strain>
    </source>
</reference>
<dbReference type="InterPro" id="IPR050595">
    <property type="entry name" value="Bact_response_regulator"/>
</dbReference>
<dbReference type="HOGENOM" id="CLU_000445_69_17_3"/>
<protein>
    <submittedName>
        <fullName evidence="4">Response regulator receiver protein</fullName>
    </submittedName>
</protein>
<name>K9XT76_STAC7</name>
<dbReference type="AlphaFoldDB" id="K9XT76"/>
<evidence type="ECO:0000259" key="3">
    <source>
        <dbReference type="PROSITE" id="PS50110"/>
    </source>
</evidence>
<dbReference type="Proteomes" id="UP000010473">
    <property type="component" value="Chromosome"/>
</dbReference>
<dbReference type="PATRIC" id="fig|111780.3.peg.1774"/>
<dbReference type="InterPro" id="IPR011006">
    <property type="entry name" value="CheY-like_superfamily"/>
</dbReference>
<accession>K9XT76</accession>
<dbReference type="OrthoDB" id="1901654at2"/>
<organism evidence="4 5">
    <name type="scientific">Stanieria cyanosphaera (strain ATCC 29371 / PCC 7437)</name>
    <dbReference type="NCBI Taxonomy" id="111780"/>
    <lineage>
        <taxon>Bacteria</taxon>
        <taxon>Bacillati</taxon>
        <taxon>Cyanobacteriota</taxon>
        <taxon>Cyanophyceae</taxon>
        <taxon>Pleurocapsales</taxon>
        <taxon>Dermocarpellaceae</taxon>
        <taxon>Stanieria</taxon>
    </lineage>
</organism>
<dbReference type="PROSITE" id="PS50110">
    <property type="entry name" value="RESPONSE_REGULATORY"/>
    <property type="match status" value="1"/>
</dbReference>
<evidence type="ECO:0000256" key="2">
    <source>
        <dbReference type="PROSITE-ProRule" id="PRU00169"/>
    </source>
</evidence>
<dbReference type="CDD" id="cd17580">
    <property type="entry name" value="REC_2_DhkD-like"/>
    <property type="match status" value="1"/>
</dbReference>
<sequence>MESPRHHEAIARESEVALHLDGFKILIVDDEVDSRELLCVMLEELGAQAIAVGSAQEALQIISQTKPDLLVSDIGMPEIDGYMLLRQIRSLPPELGGNIPAIAVTAYAGEMNQQQALAAGYQKHIAKPINSDQLLKSIAELLIKPAH</sequence>
<dbReference type="Pfam" id="PF00072">
    <property type="entry name" value="Response_reg"/>
    <property type="match status" value="1"/>
</dbReference>
<proteinExistence type="predicted"/>
<evidence type="ECO:0000256" key="1">
    <source>
        <dbReference type="ARBA" id="ARBA00022553"/>
    </source>
</evidence>
<keyword evidence="5" id="KW-1185">Reference proteome</keyword>
<dbReference type="PANTHER" id="PTHR44591:SF23">
    <property type="entry name" value="CHEY SUBFAMILY"/>
    <property type="match status" value="1"/>
</dbReference>
<dbReference type="STRING" id="111780.Sta7437_1702"/>
<dbReference type="SMART" id="SM00448">
    <property type="entry name" value="REC"/>
    <property type="match status" value="1"/>
</dbReference>
<evidence type="ECO:0000313" key="5">
    <source>
        <dbReference type="Proteomes" id="UP000010473"/>
    </source>
</evidence>
<keyword evidence="1 2" id="KW-0597">Phosphoprotein</keyword>
<dbReference type="InterPro" id="IPR001789">
    <property type="entry name" value="Sig_transdc_resp-reg_receiver"/>
</dbReference>
<dbReference type="eggNOG" id="COG0784">
    <property type="taxonomic scope" value="Bacteria"/>
</dbReference>
<dbReference type="PANTHER" id="PTHR44591">
    <property type="entry name" value="STRESS RESPONSE REGULATOR PROTEIN 1"/>
    <property type="match status" value="1"/>
</dbReference>
<feature type="domain" description="Response regulatory" evidence="3">
    <location>
        <begin position="24"/>
        <end position="142"/>
    </location>
</feature>
<gene>
    <name evidence="4" type="ordered locus">Sta7437_1702</name>
</gene>
<dbReference type="GO" id="GO:0000160">
    <property type="term" value="P:phosphorelay signal transduction system"/>
    <property type="evidence" value="ECO:0007669"/>
    <property type="project" value="InterPro"/>
</dbReference>